<gene>
    <name evidence="5" type="ORF">OS493_031853</name>
</gene>
<sequence>MEGLTAFVSRFDKGKPEDRSTQVETKLERPKDNRPSASSSLVSLPFSIAEILSDKRNEPRNKEREDIPNEIKSYTAVQEESPKRSHRCKPPRNRKNFTREQLRELEKLFDQTHYPDAMTRETLAKRMGLSEARVQIWFQKPSRQVPQTGRTKSERLCRPRDTDIQTAKSRDSTTTRNVISAIYPWFVRGWVR</sequence>
<feature type="compositionally biased region" description="Basic and acidic residues" evidence="3">
    <location>
        <begin position="52"/>
        <end position="69"/>
    </location>
</feature>
<dbReference type="SUPFAM" id="SSF46689">
    <property type="entry name" value="Homeodomain-like"/>
    <property type="match status" value="1"/>
</dbReference>
<dbReference type="PROSITE" id="PS50071">
    <property type="entry name" value="HOMEOBOX_2"/>
    <property type="match status" value="1"/>
</dbReference>
<dbReference type="InterPro" id="IPR009057">
    <property type="entry name" value="Homeodomain-like_sf"/>
</dbReference>
<evidence type="ECO:0000313" key="5">
    <source>
        <dbReference type="EMBL" id="KAJ7323378.1"/>
    </source>
</evidence>
<feature type="region of interest" description="Disordered" evidence="3">
    <location>
        <begin position="1"/>
        <end position="97"/>
    </location>
</feature>
<feature type="DNA-binding region" description="Homeobox" evidence="1">
    <location>
        <begin position="90"/>
        <end position="149"/>
    </location>
</feature>
<feature type="domain" description="Homeobox" evidence="4">
    <location>
        <begin position="88"/>
        <end position="148"/>
    </location>
</feature>
<keyword evidence="1 2" id="KW-0238">DNA-binding</keyword>
<comment type="subcellular location">
    <subcellularLocation>
        <location evidence="1 2">Nucleus</location>
    </subcellularLocation>
</comment>
<dbReference type="PANTHER" id="PTHR46255:SF3">
    <property type="entry name" value="HOMEOBOX DOMAIN-CONTAINING PROTEIN"/>
    <property type="match status" value="1"/>
</dbReference>
<dbReference type="GO" id="GO:0005634">
    <property type="term" value="C:nucleus"/>
    <property type="evidence" value="ECO:0007669"/>
    <property type="project" value="UniProtKB-SubCell"/>
</dbReference>
<dbReference type="AlphaFoldDB" id="A0A9X0CD27"/>
<feature type="compositionally biased region" description="Basic residues" evidence="3">
    <location>
        <begin position="84"/>
        <end position="96"/>
    </location>
</feature>
<comment type="caution">
    <text evidence="5">The sequence shown here is derived from an EMBL/GenBank/DDBJ whole genome shotgun (WGS) entry which is preliminary data.</text>
</comment>
<evidence type="ECO:0000259" key="4">
    <source>
        <dbReference type="PROSITE" id="PS50071"/>
    </source>
</evidence>
<dbReference type="InterPro" id="IPR001356">
    <property type="entry name" value="HD"/>
</dbReference>
<name>A0A9X0CD27_9CNID</name>
<dbReference type="GO" id="GO:0000981">
    <property type="term" value="F:DNA-binding transcription factor activity, RNA polymerase II-specific"/>
    <property type="evidence" value="ECO:0007669"/>
    <property type="project" value="TreeGrafter"/>
</dbReference>
<organism evidence="5 6">
    <name type="scientific">Desmophyllum pertusum</name>
    <dbReference type="NCBI Taxonomy" id="174260"/>
    <lineage>
        <taxon>Eukaryota</taxon>
        <taxon>Metazoa</taxon>
        <taxon>Cnidaria</taxon>
        <taxon>Anthozoa</taxon>
        <taxon>Hexacorallia</taxon>
        <taxon>Scleractinia</taxon>
        <taxon>Caryophylliina</taxon>
        <taxon>Caryophylliidae</taxon>
        <taxon>Desmophyllum</taxon>
    </lineage>
</organism>
<evidence type="ECO:0000256" key="1">
    <source>
        <dbReference type="PROSITE-ProRule" id="PRU00108"/>
    </source>
</evidence>
<dbReference type="Proteomes" id="UP001163046">
    <property type="component" value="Unassembled WGS sequence"/>
</dbReference>
<proteinExistence type="predicted"/>
<accession>A0A9X0CD27</accession>
<protein>
    <recommendedName>
        <fullName evidence="4">Homeobox domain-containing protein</fullName>
    </recommendedName>
</protein>
<evidence type="ECO:0000256" key="3">
    <source>
        <dbReference type="SAM" id="MobiDB-lite"/>
    </source>
</evidence>
<dbReference type="SMART" id="SM00389">
    <property type="entry name" value="HOX"/>
    <property type="match status" value="1"/>
</dbReference>
<dbReference type="InterPro" id="IPR052631">
    <property type="entry name" value="Paired_homeobox_Bicoid"/>
</dbReference>
<keyword evidence="6" id="KW-1185">Reference proteome</keyword>
<dbReference type="Pfam" id="PF00046">
    <property type="entry name" value="Homeodomain"/>
    <property type="match status" value="1"/>
</dbReference>
<evidence type="ECO:0000313" key="6">
    <source>
        <dbReference type="Proteomes" id="UP001163046"/>
    </source>
</evidence>
<keyword evidence="1 2" id="KW-0371">Homeobox</keyword>
<dbReference type="Gene3D" id="1.10.10.60">
    <property type="entry name" value="Homeodomain-like"/>
    <property type="match status" value="1"/>
</dbReference>
<dbReference type="CDD" id="cd00086">
    <property type="entry name" value="homeodomain"/>
    <property type="match status" value="1"/>
</dbReference>
<evidence type="ECO:0000256" key="2">
    <source>
        <dbReference type="RuleBase" id="RU000682"/>
    </source>
</evidence>
<feature type="compositionally biased region" description="Basic and acidic residues" evidence="3">
    <location>
        <begin position="10"/>
        <end position="34"/>
    </location>
</feature>
<dbReference type="GO" id="GO:1990837">
    <property type="term" value="F:sequence-specific double-stranded DNA binding"/>
    <property type="evidence" value="ECO:0007669"/>
    <property type="project" value="TreeGrafter"/>
</dbReference>
<feature type="compositionally biased region" description="Low complexity" evidence="3">
    <location>
        <begin position="35"/>
        <end position="47"/>
    </location>
</feature>
<dbReference type="PANTHER" id="PTHR46255">
    <property type="entry name" value="SHORT STATURE HOMEOBOX"/>
    <property type="match status" value="1"/>
</dbReference>
<reference evidence="5" key="1">
    <citation type="submission" date="2023-01" db="EMBL/GenBank/DDBJ databases">
        <title>Genome assembly of the deep-sea coral Lophelia pertusa.</title>
        <authorList>
            <person name="Herrera S."/>
            <person name="Cordes E."/>
        </authorList>
    </citation>
    <scope>NUCLEOTIDE SEQUENCE</scope>
    <source>
        <strain evidence="5">USNM1676648</strain>
        <tissue evidence="5">Polyp</tissue>
    </source>
</reference>
<dbReference type="EMBL" id="MU827815">
    <property type="protein sequence ID" value="KAJ7323378.1"/>
    <property type="molecule type" value="Genomic_DNA"/>
</dbReference>
<keyword evidence="1 2" id="KW-0539">Nucleus</keyword>
<dbReference type="OrthoDB" id="6159439at2759"/>